<gene>
    <name evidence="2" type="ORF">VN24_10495</name>
</gene>
<organism evidence="2 3">
    <name type="scientific">Paenibacillus beijingensis</name>
    <dbReference type="NCBI Taxonomy" id="1126833"/>
    <lineage>
        <taxon>Bacteria</taxon>
        <taxon>Bacillati</taxon>
        <taxon>Bacillota</taxon>
        <taxon>Bacilli</taxon>
        <taxon>Bacillales</taxon>
        <taxon>Paenibacillaceae</taxon>
        <taxon>Paenibacillus</taxon>
    </lineage>
</organism>
<feature type="transmembrane region" description="Helical" evidence="1">
    <location>
        <begin position="77"/>
        <end position="97"/>
    </location>
</feature>
<dbReference type="STRING" id="1126833.VN24_10495"/>
<accession>A0A0D5NHS7</accession>
<evidence type="ECO:0000313" key="3">
    <source>
        <dbReference type="Proteomes" id="UP000032633"/>
    </source>
</evidence>
<keyword evidence="1" id="KW-1133">Transmembrane helix</keyword>
<dbReference type="HOGENOM" id="CLU_1691870_0_0_9"/>
<dbReference type="EMBL" id="CP011058">
    <property type="protein sequence ID" value="AJY74939.1"/>
    <property type="molecule type" value="Genomic_DNA"/>
</dbReference>
<feature type="transmembrane region" description="Helical" evidence="1">
    <location>
        <begin position="47"/>
        <end position="65"/>
    </location>
</feature>
<dbReference type="KEGG" id="pbj:VN24_10495"/>
<dbReference type="AlphaFoldDB" id="A0A0D5NHS7"/>
<proteinExistence type="predicted"/>
<feature type="transmembrane region" description="Helical" evidence="1">
    <location>
        <begin position="7"/>
        <end position="27"/>
    </location>
</feature>
<keyword evidence="3" id="KW-1185">Reference proteome</keyword>
<keyword evidence="1" id="KW-0472">Membrane</keyword>
<keyword evidence="1" id="KW-0812">Transmembrane</keyword>
<name>A0A0D5NHS7_9BACL</name>
<protein>
    <submittedName>
        <fullName evidence="2">Uncharacterized protein</fullName>
    </submittedName>
</protein>
<evidence type="ECO:0000313" key="2">
    <source>
        <dbReference type="EMBL" id="AJY74939.1"/>
    </source>
</evidence>
<reference evidence="2 3" key="1">
    <citation type="journal article" date="2015" name="J. Biotechnol.">
        <title>Complete genome sequence of Paenibacillus beijingensis 7188(T) (=DSM 24997(T)), a novel rhizobacterium from jujube garden soil.</title>
        <authorList>
            <person name="Kwak Y."/>
            <person name="Shin J.H."/>
        </authorList>
    </citation>
    <scope>NUCLEOTIDE SEQUENCE [LARGE SCALE GENOMIC DNA]</scope>
    <source>
        <strain evidence="2 3">DSM 24997</strain>
    </source>
</reference>
<reference evidence="3" key="2">
    <citation type="submission" date="2015-03" db="EMBL/GenBank/DDBJ databases">
        <title>Genome sequence of Paenibacillus beijingensis strain DSM 24997T.</title>
        <authorList>
            <person name="Kwak Y."/>
            <person name="Shin J.-H."/>
        </authorList>
    </citation>
    <scope>NUCLEOTIDE SEQUENCE [LARGE SCALE GENOMIC DNA]</scope>
    <source>
        <strain evidence="3">DSM 24997</strain>
    </source>
</reference>
<dbReference type="PATRIC" id="fig|1126833.4.peg.2312"/>
<dbReference type="Proteomes" id="UP000032633">
    <property type="component" value="Chromosome"/>
</dbReference>
<feature type="transmembrane region" description="Helical" evidence="1">
    <location>
        <begin position="131"/>
        <end position="152"/>
    </location>
</feature>
<sequence>MSTKKRDVIVFGISSSLSALLFFLAYLFTLKYRGTSHGISGNGNLGLMFIFPAIPIYIVALIYTYRTSRQLPLGPGMTKLSLIGLTLLIVACTYGEYAMINRLLHHLGGGTNDPNSVIYRYSFLNQYTNKLFFNAYTFMTGLSFASVIAFVLRKGQKIR</sequence>
<evidence type="ECO:0000256" key="1">
    <source>
        <dbReference type="SAM" id="Phobius"/>
    </source>
</evidence>